<evidence type="ECO:0000313" key="9">
    <source>
        <dbReference type="Proteomes" id="UP000743899"/>
    </source>
</evidence>
<dbReference type="Pfam" id="PF14804">
    <property type="entry name" value="Jag_N"/>
    <property type="match status" value="1"/>
</dbReference>
<feature type="domain" description="R3H" evidence="7">
    <location>
        <begin position="140"/>
        <end position="206"/>
    </location>
</feature>
<evidence type="ECO:0000256" key="4">
    <source>
        <dbReference type="ARBA" id="ARBA00023186"/>
    </source>
</evidence>
<dbReference type="Pfam" id="PF01424">
    <property type="entry name" value="R3H"/>
    <property type="match status" value="1"/>
</dbReference>
<dbReference type="Gene3D" id="3.30.1370.50">
    <property type="entry name" value="R3H-like domain"/>
    <property type="match status" value="1"/>
</dbReference>
<evidence type="ECO:0000259" key="7">
    <source>
        <dbReference type="PROSITE" id="PS51061"/>
    </source>
</evidence>
<dbReference type="PANTHER" id="PTHR35800:SF1">
    <property type="entry name" value="RNA-BINDING PROTEIN KHPB"/>
    <property type="match status" value="1"/>
</dbReference>
<dbReference type="EMBL" id="JAACYS010000052">
    <property type="protein sequence ID" value="NCU18260.1"/>
    <property type="molecule type" value="Genomic_DNA"/>
</dbReference>
<dbReference type="CDD" id="cd02644">
    <property type="entry name" value="R3H_jag"/>
    <property type="match status" value="1"/>
</dbReference>
<evidence type="ECO:0000256" key="1">
    <source>
        <dbReference type="ARBA" id="ARBA00022490"/>
    </source>
</evidence>
<evidence type="ECO:0000256" key="5">
    <source>
        <dbReference type="ARBA" id="ARBA00023316"/>
    </source>
</evidence>
<keyword evidence="1 6" id="KW-0963">Cytoplasm</keyword>
<keyword evidence="9" id="KW-1185">Reference proteome</keyword>
<evidence type="ECO:0000256" key="6">
    <source>
        <dbReference type="HAMAP-Rule" id="MF_00867"/>
    </source>
</evidence>
<comment type="similarity">
    <text evidence="6">Belongs to the KhpB RNA-binding protein family.</text>
</comment>
<dbReference type="Pfam" id="PF13083">
    <property type="entry name" value="KH_KhpA-B"/>
    <property type="match status" value="1"/>
</dbReference>
<proteinExistence type="inferred from homology"/>
<dbReference type="RefSeq" id="WP_161921090.1">
    <property type="nucleotide sequence ID" value="NZ_JAACYS010000052.1"/>
</dbReference>
<dbReference type="InterPro" id="IPR015946">
    <property type="entry name" value="KH_dom-like_a/b"/>
</dbReference>
<dbReference type="InterPro" id="IPR039247">
    <property type="entry name" value="KhpB"/>
</dbReference>
<dbReference type="InterPro" id="IPR001374">
    <property type="entry name" value="R3H_dom"/>
</dbReference>
<dbReference type="Gene3D" id="3.30.30.80">
    <property type="entry name" value="probable RNA-binding protein from clostridium symbiosum atcc 14940"/>
    <property type="match status" value="1"/>
</dbReference>
<dbReference type="InterPro" id="IPR038008">
    <property type="entry name" value="Jag_KH"/>
</dbReference>
<organism evidence="8 9">
    <name type="scientific">Pallidibacillus pasinlerensis</name>
    <dbReference type="NCBI Taxonomy" id="2703818"/>
    <lineage>
        <taxon>Bacteria</taxon>
        <taxon>Bacillati</taxon>
        <taxon>Bacillota</taxon>
        <taxon>Bacilli</taxon>
        <taxon>Bacillales</taxon>
        <taxon>Bacillaceae</taxon>
        <taxon>Pallidibacillus</taxon>
    </lineage>
</organism>
<dbReference type="CDD" id="cd02414">
    <property type="entry name" value="KH-II_Jag"/>
    <property type="match status" value="1"/>
</dbReference>
<name>A0ABX0A4A0_9BACI</name>
<dbReference type="Proteomes" id="UP000743899">
    <property type="component" value="Unassembled WGS sequence"/>
</dbReference>
<comment type="domain">
    <text evidence="6">Has an N-terminal Jag-N domain and 2 RNA-binding domains (KH and R3H).</text>
</comment>
<comment type="subcellular location">
    <subcellularLocation>
        <location evidence="6">Cytoplasm</location>
    </subcellularLocation>
</comment>
<comment type="caution">
    <text evidence="8">The sequence shown here is derived from an EMBL/GenBank/DDBJ whole genome shotgun (WGS) entry which is preliminary data.</text>
</comment>
<keyword evidence="2 6" id="KW-0694">RNA-binding</keyword>
<keyword evidence="4 6" id="KW-0143">Chaperone</keyword>
<protein>
    <recommendedName>
        <fullName evidence="6">RNA-binding protein KhpB</fullName>
    </recommendedName>
    <alternativeName>
        <fullName evidence="6">RNA-binding protein EloR</fullName>
    </alternativeName>
</protein>
<dbReference type="NCBIfam" id="NF041568">
    <property type="entry name" value="Jag_EloR"/>
    <property type="match status" value="1"/>
</dbReference>
<evidence type="ECO:0000256" key="3">
    <source>
        <dbReference type="ARBA" id="ARBA00022960"/>
    </source>
</evidence>
<keyword evidence="5 6" id="KW-0961">Cell wall biogenesis/degradation</keyword>
<dbReference type="InterPro" id="IPR036867">
    <property type="entry name" value="R3H_dom_sf"/>
</dbReference>
<dbReference type="SUPFAM" id="SSF82708">
    <property type="entry name" value="R3H domain"/>
    <property type="match status" value="1"/>
</dbReference>
<accession>A0ABX0A4A0</accession>
<sequence>MKEITATGQTVDEAVESALKQLKIKKEQALITVVDEGKKGLFGIFGSRPAIVKVKVNIDPIEEAKKFVKSVCDNMDIPIEIESVVEGKNVHFNLISEKTGLLIGKRGQTLNALQSLTQQVLNRYTDQYMVVVLDAENYRKRREESLVQLANRLASKALRERKEIKLEPMPSFERKIIHSALADNEKVKTYSIGTEPHRRLVIQPKF</sequence>
<comment type="subunit">
    <text evidence="6">Forms a complex with KhpA.</text>
</comment>
<reference evidence="8 9" key="1">
    <citation type="submission" date="2020-01" db="EMBL/GenBank/DDBJ databases">
        <title>A novel Bacillus sp. from Pasinler.</title>
        <authorList>
            <person name="Adiguzel A."/>
            <person name="Ay H."/>
            <person name="Baltaci M.O."/>
        </authorList>
    </citation>
    <scope>NUCLEOTIDE SEQUENCE [LARGE SCALE GENOMIC DNA]</scope>
    <source>
        <strain evidence="8 9">P1</strain>
    </source>
</reference>
<evidence type="ECO:0000313" key="8">
    <source>
        <dbReference type="EMBL" id="NCU18260.1"/>
    </source>
</evidence>
<dbReference type="InterPro" id="IPR032782">
    <property type="entry name" value="KhpB_N"/>
</dbReference>
<dbReference type="InterPro" id="IPR034079">
    <property type="entry name" value="R3H_KhpB"/>
</dbReference>
<dbReference type="InterPro" id="IPR038247">
    <property type="entry name" value="Jag_N_dom_sf"/>
</dbReference>
<dbReference type="SMART" id="SM01245">
    <property type="entry name" value="Jag_N"/>
    <property type="match status" value="1"/>
</dbReference>
<dbReference type="Gene3D" id="3.30.300.20">
    <property type="match status" value="1"/>
</dbReference>
<keyword evidence="3 6" id="KW-0133">Cell shape</keyword>
<evidence type="ECO:0000256" key="2">
    <source>
        <dbReference type="ARBA" id="ARBA00022884"/>
    </source>
</evidence>
<comment type="function">
    <text evidence="6">A probable RNA chaperone. Forms a complex with KhpA which binds to cellular RNA and controls its expression. Plays a role in peptidoglycan (PG) homeostasis and cell length regulation.</text>
</comment>
<dbReference type="PANTHER" id="PTHR35800">
    <property type="entry name" value="PROTEIN JAG"/>
    <property type="match status" value="1"/>
</dbReference>
<dbReference type="PROSITE" id="PS51061">
    <property type="entry name" value="R3H"/>
    <property type="match status" value="1"/>
</dbReference>
<gene>
    <name evidence="6" type="primary">khpB</name>
    <name evidence="6" type="synonym">eloR</name>
    <name evidence="8" type="ORF">GW534_11080</name>
</gene>
<feature type="region of interest" description="Jag_N domain" evidence="6">
    <location>
        <begin position="5"/>
        <end position="55"/>
    </location>
</feature>
<dbReference type="HAMAP" id="MF_00867">
    <property type="entry name" value="KhpB"/>
    <property type="match status" value="1"/>
</dbReference>
<dbReference type="SMART" id="SM00393">
    <property type="entry name" value="R3H"/>
    <property type="match status" value="1"/>
</dbReference>